<accession>Q5YM88</accession>
<evidence type="ECO:0000313" key="1">
    <source>
        <dbReference type="EMBL" id="BAD60703.1"/>
    </source>
</evidence>
<dbReference type="KEGG" id="nfa:PNF2_180"/>
<dbReference type="EMBL" id="AP006620">
    <property type="protein sequence ID" value="BAD60703.1"/>
    <property type="molecule type" value="Genomic_DNA"/>
</dbReference>
<reference evidence="1 2" key="1">
    <citation type="journal article" date="2004" name="Proc. Natl. Acad. Sci. U.S.A.">
        <title>The complete genomic sequence of Nocardia farcinica IFM 10152.</title>
        <authorList>
            <person name="Ishikawa J."/>
            <person name="Yamashita A."/>
            <person name="Mikami Y."/>
            <person name="Hoshino Y."/>
            <person name="Kurita H."/>
            <person name="Hotta K."/>
            <person name="Shiba T."/>
            <person name="Hattori M."/>
        </authorList>
    </citation>
    <scope>NUCLEOTIDE SEQUENCE [LARGE SCALE GENOMIC DNA]</scope>
    <source>
        <strain evidence="1 2">IFM 10152</strain>
        <plasmid evidence="2">Plasmid pNF2</plasmid>
    </source>
</reference>
<organism evidence="1 2">
    <name type="scientific">Nocardia farcinica (strain IFM 10152)</name>
    <dbReference type="NCBI Taxonomy" id="247156"/>
    <lineage>
        <taxon>Bacteria</taxon>
        <taxon>Bacillati</taxon>
        <taxon>Actinomycetota</taxon>
        <taxon>Actinomycetes</taxon>
        <taxon>Mycobacteriales</taxon>
        <taxon>Nocardiaceae</taxon>
        <taxon>Nocardia</taxon>
    </lineage>
</organism>
<dbReference type="Proteomes" id="UP000006820">
    <property type="component" value="Plasmid pNF2"/>
</dbReference>
<gene>
    <name evidence="1" type="ordered locus">PNF2_180</name>
</gene>
<dbReference type="AlphaFoldDB" id="Q5YM88"/>
<proteinExistence type="predicted"/>
<sequence>MECFVKNCHSPAAGTKDLDPQRIGGWSSYPYEVALCEPHSAAIDAGVDWVCRDQEDGSSGWLVLVGDQIKSLEKYTVKSVGAITSGSVNWRSNGVLPSGMHIPIEVQQVGNREPSTIGLYIDPDQARRLIDILKLHIRTQER</sequence>
<geneLocation type="plasmid" evidence="1 2">
    <name>pNF2</name>
</geneLocation>
<evidence type="ECO:0000313" key="2">
    <source>
        <dbReference type="Proteomes" id="UP000006820"/>
    </source>
</evidence>
<dbReference type="HOGENOM" id="CLU_1813808_0_0_11"/>
<dbReference type="RefSeq" id="WP_011212385.1">
    <property type="nucleotide sequence ID" value="NC_006363.1"/>
</dbReference>
<keyword evidence="2" id="KW-1185">Reference proteome</keyword>
<name>Q5YM88_NOCFA</name>
<keyword evidence="1" id="KW-0614">Plasmid</keyword>
<protein>
    <submittedName>
        <fullName evidence="1">Uncharacterized protein</fullName>
    </submittedName>
</protein>
<dbReference type="OrthoDB" id="7809546at2"/>
<dbReference type="GeneID" id="61136394"/>